<evidence type="ECO:0000313" key="1">
    <source>
        <dbReference type="EMBL" id="EJT80012.1"/>
    </source>
</evidence>
<organism evidence="1">
    <name type="scientific">Gaeumannomyces tritici (strain R3-111a-1)</name>
    <name type="common">Wheat and barley take-all root rot fungus</name>
    <name type="synonym">Gaeumannomyces graminis var. tritici</name>
    <dbReference type="NCBI Taxonomy" id="644352"/>
    <lineage>
        <taxon>Eukaryota</taxon>
        <taxon>Fungi</taxon>
        <taxon>Dikarya</taxon>
        <taxon>Ascomycota</taxon>
        <taxon>Pezizomycotina</taxon>
        <taxon>Sordariomycetes</taxon>
        <taxon>Sordariomycetidae</taxon>
        <taxon>Magnaporthales</taxon>
        <taxon>Magnaporthaceae</taxon>
        <taxon>Gaeumannomyces</taxon>
    </lineage>
</organism>
<reference evidence="1" key="3">
    <citation type="submission" date="2010-09" db="EMBL/GenBank/DDBJ databases">
        <title>Annotation of Gaeumannomyces graminis var. tritici R3-111a-1.</title>
        <authorList>
            <consortium name="The Broad Institute Genome Sequencing Platform"/>
            <person name="Ma L.-J."/>
            <person name="Dead R."/>
            <person name="Young S.K."/>
            <person name="Zeng Q."/>
            <person name="Gargeya S."/>
            <person name="Fitzgerald M."/>
            <person name="Haas B."/>
            <person name="Abouelleil A."/>
            <person name="Alvarado L."/>
            <person name="Arachchi H.M."/>
            <person name="Berlin A."/>
            <person name="Brown A."/>
            <person name="Chapman S.B."/>
            <person name="Chen Z."/>
            <person name="Dunbar C."/>
            <person name="Freedman E."/>
            <person name="Gearin G."/>
            <person name="Gellesch M."/>
            <person name="Goldberg J."/>
            <person name="Griggs A."/>
            <person name="Gujja S."/>
            <person name="Heiman D."/>
            <person name="Howarth C."/>
            <person name="Larson L."/>
            <person name="Lui A."/>
            <person name="MacDonald P.J.P."/>
            <person name="Mehta T."/>
            <person name="Montmayeur A."/>
            <person name="Murphy C."/>
            <person name="Neiman D."/>
            <person name="Pearson M."/>
            <person name="Priest M."/>
            <person name="Roberts A."/>
            <person name="Saif S."/>
            <person name="Shea T."/>
            <person name="Shenoy N."/>
            <person name="Sisk P."/>
            <person name="Stolte C."/>
            <person name="Sykes S."/>
            <person name="Yandava C."/>
            <person name="Wortman J."/>
            <person name="Nusbaum C."/>
            <person name="Birren B."/>
        </authorList>
    </citation>
    <scope>NUCLEOTIDE SEQUENCE</scope>
    <source>
        <strain evidence="1">R3-111a-1</strain>
    </source>
</reference>
<sequence>MLASLELSYNDKEKDISVFFQLDRTREKVDHRHDWLREKGYGNYWRIGRYIMCSYHHRGGKAGLDTLYS</sequence>
<dbReference type="VEuPathDB" id="FungiDB:GGTG_00018"/>
<dbReference type="GeneID" id="20340476"/>
<dbReference type="EnsemblFungi" id="EJT80012">
    <property type="protein sequence ID" value="EJT80012"/>
    <property type="gene ID" value="GGTG_00018"/>
</dbReference>
<evidence type="ECO:0000313" key="2">
    <source>
        <dbReference type="EnsemblFungi" id="EJT80012"/>
    </source>
</evidence>
<dbReference type="HOGENOM" id="CLU_2776055_0_0_1"/>
<dbReference type="AlphaFoldDB" id="J3NFH2"/>
<dbReference type="EMBL" id="GL385395">
    <property type="protein sequence ID" value="EJT80012.1"/>
    <property type="molecule type" value="Genomic_DNA"/>
</dbReference>
<gene>
    <name evidence="2" type="primary">20340476</name>
    <name evidence="1" type="ORF">GGTG_00018</name>
</gene>
<evidence type="ECO:0000313" key="3">
    <source>
        <dbReference type="Proteomes" id="UP000006039"/>
    </source>
</evidence>
<dbReference type="Proteomes" id="UP000006039">
    <property type="component" value="Unassembled WGS sequence"/>
</dbReference>
<proteinExistence type="predicted"/>
<reference evidence="2" key="4">
    <citation type="journal article" date="2015" name="G3 (Bethesda)">
        <title>Genome sequences of three phytopathogenic species of the Magnaporthaceae family of fungi.</title>
        <authorList>
            <person name="Okagaki L.H."/>
            <person name="Nunes C.C."/>
            <person name="Sailsbery J."/>
            <person name="Clay B."/>
            <person name="Brown D."/>
            <person name="John T."/>
            <person name="Oh Y."/>
            <person name="Young N."/>
            <person name="Fitzgerald M."/>
            <person name="Haas B.J."/>
            <person name="Zeng Q."/>
            <person name="Young S."/>
            <person name="Adiconis X."/>
            <person name="Fan L."/>
            <person name="Levin J.Z."/>
            <person name="Mitchell T.K."/>
            <person name="Okubara P.A."/>
            <person name="Farman M.L."/>
            <person name="Kohn L.M."/>
            <person name="Birren B."/>
            <person name="Ma L.-J."/>
            <person name="Dean R.A."/>
        </authorList>
    </citation>
    <scope>NUCLEOTIDE SEQUENCE</scope>
    <source>
        <strain evidence="2">R3-111a-1</strain>
    </source>
</reference>
<protein>
    <submittedName>
        <fullName evidence="1 2">Uncharacterized protein</fullName>
    </submittedName>
</protein>
<accession>J3NFH2</accession>
<dbReference type="RefSeq" id="XP_009216021.1">
    <property type="nucleotide sequence ID" value="XM_009217757.1"/>
</dbReference>
<reference evidence="2" key="5">
    <citation type="submission" date="2018-04" db="UniProtKB">
        <authorList>
            <consortium name="EnsemblFungi"/>
        </authorList>
    </citation>
    <scope>IDENTIFICATION</scope>
    <source>
        <strain evidence="2">R3-111a-1</strain>
    </source>
</reference>
<reference evidence="3" key="1">
    <citation type="submission" date="2010-07" db="EMBL/GenBank/DDBJ databases">
        <title>The genome sequence of Gaeumannomyces graminis var. tritici strain R3-111a-1.</title>
        <authorList>
            <consortium name="The Broad Institute Genome Sequencing Platform"/>
            <person name="Ma L.-J."/>
            <person name="Dead R."/>
            <person name="Young S."/>
            <person name="Zeng Q."/>
            <person name="Koehrsen M."/>
            <person name="Alvarado L."/>
            <person name="Berlin A."/>
            <person name="Chapman S.B."/>
            <person name="Chen Z."/>
            <person name="Freedman E."/>
            <person name="Gellesch M."/>
            <person name="Goldberg J."/>
            <person name="Griggs A."/>
            <person name="Gujja S."/>
            <person name="Heilman E.R."/>
            <person name="Heiman D."/>
            <person name="Hepburn T."/>
            <person name="Howarth C."/>
            <person name="Jen D."/>
            <person name="Larson L."/>
            <person name="Mehta T."/>
            <person name="Neiman D."/>
            <person name="Pearson M."/>
            <person name="Roberts A."/>
            <person name="Saif S."/>
            <person name="Shea T."/>
            <person name="Shenoy N."/>
            <person name="Sisk P."/>
            <person name="Stolte C."/>
            <person name="Sykes S."/>
            <person name="Walk T."/>
            <person name="White J."/>
            <person name="Yandava C."/>
            <person name="Haas B."/>
            <person name="Nusbaum C."/>
            <person name="Birren B."/>
        </authorList>
    </citation>
    <scope>NUCLEOTIDE SEQUENCE [LARGE SCALE GENOMIC DNA]</scope>
    <source>
        <strain evidence="3">R3-111a-1</strain>
    </source>
</reference>
<reference evidence="1" key="2">
    <citation type="submission" date="2010-07" db="EMBL/GenBank/DDBJ databases">
        <authorList>
            <consortium name="The Broad Institute Genome Sequencing Platform"/>
            <consortium name="Broad Institute Genome Sequencing Center for Infectious Disease"/>
            <person name="Ma L.-J."/>
            <person name="Dead R."/>
            <person name="Young S."/>
            <person name="Zeng Q."/>
            <person name="Koehrsen M."/>
            <person name="Alvarado L."/>
            <person name="Berlin A."/>
            <person name="Chapman S.B."/>
            <person name="Chen Z."/>
            <person name="Freedman E."/>
            <person name="Gellesch M."/>
            <person name="Goldberg J."/>
            <person name="Griggs A."/>
            <person name="Gujja S."/>
            <person name="Heilman E.R."/>
            <person name="Heiman D."/>
            <person name="Hepburn T."/>
            <person name="Howarth C."/>
            <person name="Jen D."/>
            <person name="Larson L."/>
            <person name="Mehta T."/>
            <person name="Neiman D."/>
            <person name="Pearson M."/>
            <person name="Roberts A."/>
            <person name="Saif S."/>
            <person name="Shea T."/>
            <person name="Shenoy N."/>
            <person name="Sisk P."/>
            <person name="Stolte C."/>
            <person name="Sykes S."/>
            <person name="Walk T."/>
            <person name="White J."/>
            <person name="Yandava C."/>
            <person name="Haas B."/>
            <person name="Nusbaum C."/>
            <person name="Birren B."/>
        </authorList>
    </citation>
    <scope>NUCLEOTIDE SEQUENCE</scope>
    <source>
        <strain evidence="1">R3-111a-1</strain>
    </source>
</reference>
<name>J3NFH2_GAET3</name>
<keyword evidence="3" id="KW-1185">Reference proteome</keyword>